<dbReference type="STRING" id="526729.SAMN04324258_3619"/>
<reference evidence="3 4" key="1">
    <citation type="submission" date="2017-02" db="EMBL/GenBank/DDBJ databases">
        <authorList>
            <person name="Peterson S.W."/>
        </authorList>
    </citation>
    <scope>NUCLEOTIDE SEQUENCE [LARGE SCALE GENOMIC DNA]</scope>
    <source>
        <strain evidence="3 4">DSM 21481</strain>
    </source>
</reference>
<organism evidence="3 4">
    <name type="scientific">Krasilnikoviella flava</name>
    <dbReference type="NCBI Taxonomy" id="526729"/>
    <lineage>
        <taxon>Bacteria</taxon>
        <taxon>Bacillati</taxon>
        <taxon>Actinomycetota</taxon>
        <taxon>Actinomycetes</taxon>
        <taxon>Micrococcales</taxon>
        <taxon>Promicromonosporaceae</taxon>
        <taxon>Krasilnikoviella</taxon>
    </lineage>
</organism>
<dbReference type="InterPro" id="IPR006680">
    <property type="entry name" value="Amidohydro-rel"/>
</dbReference>
<sequence length="301" mass="31106">MSAQNARSCTVGGTTGIVDAHVHLWDTAAMRISWFRDDLGLPARVGPDDLRRAAGTSPVPVRAAVAVQAADTEAEARWLAREASVHRPLPGPVVLQYGARPDDPAAWAGTAQALIDDGTPAGVRVAGIRLAVPGGAADLSDVVGLDALCEGLAASGRVLETLVRPAQLPAVAALARRHPDLDVVVCHLGLGTGAPDDAWRDALAALAARPRAHAKVSGLHRAAADHAPPDDAARVAAAVRTAVDLLGPGRLLFGSDWPMSARVAPYAEIVERTARALPALDDDAAAAVWSGTADRLYGSRR</sequence>
<evidence type="ECO:0000259" key="2">
    <source>
        <dbReference type="Pfam" id="PF04909"/>
    </source>
</evidence>
<proteinExistence type="inferred from homology"/>
<gene>
    <name evidence="3" type="ORF">SAMN04324258_3619</name>
</gene>
<dbReference type="PANTHER" id="PTHR43569">
    <property type="entry name" value="AMIDOHYDROLASE"/>
    <property type="match status" value="1"/>
</dbReference>
<comment type="similarity">
    <text evidence="1">Belongs to the metallo-dependent hydrolases superfamily.</text>
</comment>
<keyword evidence="4" id="KW-1185">Reference proteome</keyword>
<dbReference type="SUPFAM" id="SSF51556">
    <property type="entry name" value="Metallo-dependent hydrolases"/>
    <property type="match status" value="1"/>
</dbReference>
<dbReference type="RefSeq" id="WP_079575968.1">
    <property type="nucleotide sequence ID" value="NZ_FUZQ01000006.1"/>
</dbReference>
<accession>A0A1T5LMB8</accession>
<dbReference type="Gene3D" id="3.20.20.140">
    <property type="entry name" value="Metal-dependent hydrolases"/>
    <property type="match status" value="1"/>
</dbReference>
<dbReference type="PANTHER" id="PTHR43569:SF2">
    <property type="entry name" value="AMIDOHYDROLASE-RELATED DOMAIN-CONTAINING PROTEIN"/>
    <property type="match status" value="1"/>
</dbReference>
<evidence type="ECO:0000313" key="3">
    <source>
        <dbReference type="EMBL" id="SKC76628.1"/>
    </source>
</evidence>
<protein>
    <submittedName>
        <fullName evidence="3">L-fuconolactonase</fullName>
    </submittedName>
</protein>
<dbReference type="InterPro" id="IPR052350">
    <property type="entry name" value="Metallo-dep_Lactonases"/>
</dbReference>
<dbReference type="GO" id="GO:0016787">
    <property type="term" value="F:hydrolase activity"/>
    <property type="evidence" value="ECO:0007669"/>
    <property type="project" value="InterPro"/>
</dbReference>
<dbReference type="AlphaFoldDB" id="A0A1T5LMB8"/>
<dbReference type="OrthoDB" id="5450317at2"/>
<dbReference type="EMBL" id="FUZQ01000006">
    <property type="protein sequence ID" value="SKC76628.1"/>
    <property type="molecule type" value="Genomic_DNA"/>
</dbReference>
<evidence type="ECO:0000313" key="4">
    <source>
        <dbReference type="Proteomes" id="UP000189777"/>
    </source>
</evidence>
<feature type="domain" description="Amidohydrolase-related" evidence="2">
    <location>
        <begin position="18"/>
        <end position="298"/>
    </location>
</feature>
<evidence type="ECO:0000256" key="1">
    <source>
        <dbReference type="ARBA" id="ARBA00038310"/>
    </source>
</evidence>
<name>A0A1T5LMB8_9MICO</name>
<dbReference type="InterPro" id="IPR032466">
    <property type="entry name" value="Metal_Hydrolase"/>
</dbReference>
<dbReference type="Pfam" id="PF04909">
    <property type="entry name" value="Amidohydro_2"/>
    <property type="match status" value="1"/>
</dbReference>
<dbReference type="Proteomes" id="UP000189777">
    <property type="component" value="Unassembled WGS sequence"/>
</dbReference>